<name>A0A7G2C318_9TRYP</name>
<reference evidence="2 3" key="1">
    <citation type="submission" date="2020-08" db="EMBL/GenBank/DDBJ databases">
        <authorList>
            <person name="Newling K."/>
            <person name="Davey J."/>
            <person name="Forrester S."/>
        </authorList>
    </citation>
    <scope>NUCLEOTIDE SEQUENCE [LARGE SCALE GENOMIC DNA]</scope>
    <source>
        <strain evidence="3">Crithidia deanei Carvalho (ATCC PRA-265)</strain>
    </source>
</reference>
<feature type="region of interest" description="Disordered" evidence="1">
    <location>
        <begin position="1"/>
        <end position="76"/>
    </location>
</feature>
<proteinExistence type="predicted"/>
<sequence>MRDKKKNAKAEESILKPSRLSSAGVVQGNRKKNSSIVRIFFPEKDQDEEEEEAGKKPRKGSRDKSGNSVDLKQKSKDKFYKDEYEVDYSTQRPSVRELCETFSFRFDSGNDLYSINSRNNSFLNTNNDSPGSLPEMKRSNSNTNHSTTNNGLNSSDTDLLCEAREGQQCRRQRSARPGTDGRQSCLCT</sequence>
<feature type="compositionally biased region" description="Low complexity" evidence="1">
    <location>
        <begin position="116"/>
        <end position="129"/>
    </location>
</feature>
<accession>A0A7G2C318</accession>
<feature type="region of interest" description="Disordered" evidence="1">
    <location>
        <begin position="116"/>
        <end position="157"/>
    </location>
</feature>
<evidence type="ECO:0000313" key="2">
    <source>
        <dbReference type="EMBL" id="CAD2213654.1"/>
    </source>
</evidence>
<dbReference type="EMBL" id="LR877146">
    <property type="protein sequence ID" value="CAD2213654.1"/>
    <property type="molecule type" value="Genomic_DNA"/>
</dbReference>
<keyword evidence="3" id="KW-1185">Reference proteome</keyword>
<dbReference type="Proteomes" id="UP000515908">
    <property type="component" value="Chromosome 02"/>
</dbReference>
<gene>
    <name evidence="2" type="ORF">ADEAN_000109700</name>
</gene>
<dbReference type="AlphaFoldDB" id="A0A7G2C318"/>
<dbReference type="VEuPathDB" id="TriTrypDB:ADEAN_000109700"/>
<evidence type="ECO:0000256" key="1">
    <source>
        <dbReference type="SAM" id="MobiDB-lite"/>
    </source>
</evidence>
<feature type="compositionally biased region" description="Basic and acidic residues" evidence="1">
    <location>
        <begin position="60"/>
        <end position="76"/>
    </location>
</feature>
<evidence type="ECO:0000313" key="3">
    <source>
        <dbReference type="Proteomes" id="UP000515908"/>
    </source>
</evidence>
<feature type="compositionally biased region" description="Low complexity" evidence="1">
    <location>
        <begin position="139"/>
        <end position="155"/>
    </location>
</feature>
<organism evidence="2 3">
    <name type="scientific">Angomonas deanei</name>
    <dbReference type="NCBI Taxonomy" id="59799"/>
    <lineage>
        <taxon>Eukaryota</taxon>
        <taxon>Discoba</taxon>
        <taxon>Euglenozoa</taxon>
        <taxon>Kinetoplastea</taxon>
        <taxon>Metakinetoplastina</taxon>
        <taxon>Trypanosomatida</taxon>
        <taxon>Trypanosomatidae</taxon>
        <taxon>Strigomonadinae</taxon>
        <taxon>Angomonas</taxon>
    </lineage>
</organism>
<feature type="compositionally biased region" description="Basic and acidic residues" evidence="1">
    <location>
        <begin position="1"/>
        <end position="14"/>
    </location>
</feature>
<protein>
    <submittedName>
        <fullName evidence="2">Uncharacterized protein</fullName>
    </submittedName>
</protein>